<dbReference type="OrthoDB" id="10459945at2759"/>
<feature type="non-terminal residue" evidence="1">
    <location>
        <position position="67"/>
    </location>
</feature>
<proteinExistence type="predicted"/>
<comment type="caution">
    <text evidence="1">The sequence shown here is derived from an EMBL/GenBank/DDBJ whole genome shotgun (WGS) entry which is preliminary data.</text>
</comment>
<organism evidence="1 2">
    <name type="scientific">Racocetra fulgida</name>
    <dbReference type="NCBI Taxonomy" id="60492"/>
    <lineage>
        <taxon>Eukaryota</taxon>
        <taxon>Fungi</taxon>
        <taxon>Fungi incertae sedis</taxon>
        <taxon>Mucoromycota</taxon>
        <taxon>Glomeromycotina</taxon>
        <taxon>Glomeromycetes</taxon>
        <taxon>Diversisporales</taxon>
        <taxon>Gigasporaceae</taxon>
        <taxon>Racocetra</taxon>
    </lineage>
</organism>
<evidence type="ECO:0000313" key="1">
    <source>
        <dbReference type="EMBL" id="CAG8766645.1"/>
    </source>
</evidence>
<evidence type="ECO:0000313" key="2">
    <source>
        <dbReference type="Proteomes" id="UP000789396"/>
    </source>
</evidence>
<feature type="non-terminal residue" evidence="1">
    <location>
        <position position="1"/>
    </location>
</feature>
<gene>
    <name evidence="1" type="ORF">RFULGI_LOCUS14744</name>
</gene>
<sequence length="67" mass="7699">PLPNDSPQLLQRSTCGDGRYYTVNKIMTIPCYVPVRGCKLYVGNYMIPYRAMEYDQGGIRVDFNKCD</sequence>
<dbReference type="AlphaFoldDB" id="A0A9N9J5I3"/>
<name>A0A9N9J5I3_9GLOM</name>
<keyword evidence="2" id="KW-1185">Reference proteome</keyword>
<dbReference type="EMBL" id="CAJVPZ010043943">
    <property type="protein sequence ID" value="CAG8766645.1"/>
    <property type="molecule type" value="Genomic_DNA"/>
</dbReference>
<dbReference type="Proteomes" id="UP000789396">
    <property type="component" value="Unassembled WGS sequence"/>
</dbReference>
<reference evidence="1" key="1">
    <citation type="submission" date="2021-06" db="EMBL/GenBank/DDBJ databases">
        <authorList>
            <person name="Kallberg Y."/>
            <person name="Tangrot J."/>
            <person name="Rosling A."/>
        </authorList>
    </citation>
    <scope>NUCLEOTIDE SEQUENCE</scope>
    <source>
        <strain evidence="1">IN212</strain>
    </source>
</reference>
<protein>
    <submittedName>
        <fullName evidence="1">1195_t:CDS:1</fullName>
    </submittedName>
</protein>
<accession>A0A9N9J5I3</accession>